<name>A0A087H1E8_ARAAL</name>
<keyword evidence="5 8" id="KW-0663">Pyridoxal phosphate</keyword>
<dbReference type="NCBIfam" id="NF009897">
    <property type="entry name" value="PRK13357.1"/>
    <property type="match status" value="1"/>
</dbReference>
<protein>
    <recommendedName>
        <fullName evidence="9">Branched-chain-amino-acid aminotransferase</fullName>
        <ecNumber evidence="9">2.6.1.42</ecNumber>
    </recommendedName>
</protein>
<keyword evidence="9" id="KW-0100">Branched-chain amino acid biosynthesis</keyword>
<evidence type="ECO:0000256" key="1">
    <source>
        <dbReference type="ARBA" id="ARBA00001933"/>
    </source>
</evidence>
<comment type="catalytic activity">
    <reaction evidence="9">
        <text>L-isoleucine + 2-oxoglutarate = (S)-3-methyl-2-oxopentanoate + L-glutamate</text>
        <dbReference type="Rhea" id="RHEA:24801"/>
        <dbReference type="ChEBI" id="CHEBI:16810"/>
        <dbReference type="ChEBI" id="CHEBI:29985"/>
        <dbReference type="ChEBI" id="CHEBI:35146"/>
        <dbReference type="ChEBI" id="CHEBI:58045"/>
        <dbReference type="EC" id="2.6.1.42"/>
    </reaction>
</comment>
<dbReference type="CDD" id="cd01557">
    <property type="entry name" value="BCAT_beta_family"/>
    <property type="match status" value="1"/>
</dbReference>
<dbReference type="FunFam" id="3.20.10.10:FF:000003">
    <property type="entry name" value="Branched-chain-amino-acid aminotransferase"/>
    <property type="match status" value="1"/>
</dbReference>
<keyword evidence="11" id="KW-1185">Reference proteome</keyword>
<dbReference type="InterPro" id="IPR005786">
    <property type="entry name" value="B_amino_transII"/>
</dbReference>
<dbReference type="Gene3D" id="3.30.470.10">
    <property type="match status" value="1"/>
</dbReference>
<dbReference type="eggNOG" id="KOG0975">
    <property type="taxonomic scope" value="Eukaryota"/>
</dbReference>
<dbReference type="Gramene" id="KFK35950">
    <property type="protein sequence ID" value="KFK35950"/>
    <property type="gene ID" value="AALP_AA4G059400"/>
</dbReference>
<evidence type="ECO:0000256" key="3">
    <source>
        <dbReference type="ARBA" id="ARBA00022576"/>
    </source>
</evidence>
<evidence type="ECO:0000256" key="6">
    <source>
        <dbReference type="PIRSR" id="PIRSR006468-1"/>
    </source>
</evidence>
<evidence type="ECO:0000256" key="7">
    <source>
        <dbReference type="RuleBase" id="RU004106"/>
    </source>
</evidence>
<comment type="catalytic activity">
    <reaction evidence="9">
        <text>L-leucine + 2-oxoglutarate = 4-methyl-2-oxopentanoate + L-glutamate</text>
        <dbReference type="Rhea" id="RHEA:18321"/>
        <dbReference type="ChEBI" id="CHEBI:16810"/>
        <dbReference type="ChEBI" id="CHEBI:17865"/>
        <dbReference type="ChEBI" id="CHEBI:29985"/>
        <dbReference type="ChEBI" id="CHEBI:57427"/>
        <dbReference type="EC" id="2.6.1.42"/>
    </reaction>
</comment>
<dbReference type="PROSITE" id="PS00770">
    <property type="entry name" value="AA_TRANSFER_CLASS_4"/>
    <property type="match status" value="1"/>
</dbReference>
<comment type="catalytic activity">
    <reaction evidence="9">
        <text>L-valine + 2-oxoglutarate = 3-methyl-2-oxobutanoate + L-glutamate</text>
        <dbReference type="Rhea" id="RHEA:24813"/>
        <dbReference type="ChEBI" id="CHEBI:11851"/>
        <dbReference type="ChEBI" id="CHEBI:16810"/>
        <dbReference type="ChEBI" id="CHEBI:29985"/>
        <dbReference type="ChEBI" id="CHEBI:57762"/>
        <dbReference type="EC" id="2.6.1.42"/>
    </reaction>
</comment>
<dbReference type="OrthoDB" id="409992at2759"/>
<dbReference type="GO" id="GO:0052654">
    <property type="term" value="F:L-leucine-2-oxoglutarate transaminase activity"/>
    <property type="evidence" value="ECO:0007669"/>
    <property type="project" value="RHEA"/>
</dbReference>
<dbReference type="EC" id="2.6.1.42" evidence="9"/>
<dbReference type="GO" id="GO:0008652">
    <property type="term" value="P:amino acid biosynthetic process"/>
    <property type="evidence" value="ECO:0007669"/>
    <property type="project" value="UniProtKB-KW"/>
</dbReference>
<dbReference type="AlphaFoldDB" id="A0A087H1E8"/>
<evidence type="ECO:0000256" key="2">
    <source>
        <dbReference type="ARBA" id="ARBA00009320"/>
    </source>
</evidence>
<feature type="modified residue" description="N6-(pyridoxal phosphate)lysine" evidence="6">
    <location>
        <position position="204"/>
    </location>
</feature>
<comment type="cofactor">
    <cofactor evidence="1 8">
        <name>pyridoxal 5'-phosphate</name>
        <dbReference type="ChEBI" id="CHEBI:597326"/>
    </cofactor>
</comment>
<dbReference type="InterPro" id="IPR033939">
    <property type="entry name" value="BCAT_family"/>
</dbReference>
<dbReference type="InterPro" id="IPR043131">
    <property type="entry name" value="BCAT-like_N"/>
</dbReference>
<dbReference type="InterPro" id="IPR043132">
    <property type="entry name" value="BCAT-like_C"/>
</dbReference>
<dbReference type="EMBL" id="CM002872">
    <property type="protein sequence ID" value="KFK35950.1"/>
    <property type="molecule type" value="Genomic_DNA"/>
</dbReference>
<evidence type="ECO:0000313" key="11">
    <source>
        <dbReference type="Proteomes" id="UP000029120"/>
    </source>
</evidence>
<dbReference type="Gene3D" id="3.20.10.10">
    <property type="entry name" value="D-amino Acid Aminotransferase, subunit A, domain 2"/>
    <property type="match status" value="1"/>
</dbReference>
<dbReference type="Pfam" id="PF01063">
    <property type="entry name" value="Aminotran_4"/>
    <property type="match status" value="1"/>
</dbReference>
<dbReference type="GO" id="GO:0005737">
    <property type="term" value="C:cytoplasm"/>
    <property type="evidence" value="ECO:0007669"/>
    <property type="project" value="UniProtKB-ARBA"/>
</dbReference>
<gene>
    <name evidence="10" type="ordered locus">AALP_Aa4g059400</name>
</gene>
<dbReference type="GO" id="GO:0052655">
    <property type="term" value="F:L-valine-2-oxoglutarate transaminase activity"/>
    <property type="evidence" value="ECO:0007669"/>
    <property type="project" value="RHEA"/>
</dbReference>
<proteinExistence type="inferred from homology"/>
<dbReference type="FunFam" id="3.30.470.10:FF:000003">
    <property type="entry name" value="Branched-chain-amino-acid aminotransferase"/>
    <property type="match status" value="1"/>
</dbReference>
<dbReference type="SUPFAM" id="SSF56752">
    <property type="entry name" value="D-aminoacid aminotransferase-like PLP-dependent enzymes"/>
    <property type="match status" value="1"/>
</dbReference>
<dbReference type="OMA" id="YMVEERD"/>
<dbReference type="InterPro" id="IPR036038">
    <property type="entry name" value="Aminotransferase-like"/>
</dbReference>
<evidence type="ECO:0000313" key="10">
    <source>
        <dbReference type="EMBL" id="KFK35950.1"/>
    </source>
</evidence>
<dbReference type="PANTHER" id="PTHR42825:SF11">
    <property type="entry name" value="BRANCHED-CHAIN-AMINO-ACID AMINOTRANSFERASE 6"/>
    <property type="match status" value="1"/>
</dbReference>
<comment type="similarity">
    <text evidence="2 7">Belongs to the class-IV pyridoxal-phosphate-dependent aminotransferase family.</text>
</comment>
<keyword evidence="4 9" id="KW-0808">Transferase</keyword>
<dbReference type="InterPro" id="IPR018300">
    <property type="entry name" value="Aminotrans_IV_CS"/>
</dbReference>
<evidence type="ECO:0000256" key="8">
    <source>
        <dbReference type="RuleBase" id="RU004516"/>
    </source>
</evidence>
<dbReference type="InterPro" id="IPR001544">
    <property type="entry name" value="Aminotrans_IV"/>
</dbReference>
<dbReference type="GO" id="GO:0009082">
    <property type="term" value="P:branched-chain amino acid biosynthetic process"/>
    <property type="evidence" value="ECO:0007669"/>
    <property type="project" value="UniProtKB-KW"/>
</dbReference>
<dbReference type="PIRSF" id="PIRSF006468">
    <property type="entry name" value="BCAT1"/>
    <property type="match status" value="1"/>
</dbReference>
<dbReference type="PANTHER" id="PTHR42825">
    <property type="entry name" value="AMINO ACID AMINOTRANSFERASE"/>
    <property type="match status" value="1"/>
</dbReference>
<keyword evidence="3 9" id="KW-0032">Aminotransferase</keyword>
<evidence type="ECO:0000256" key="5">
    <source>
        <dbReference type="ARBA" id="ARBA00022898"/>
    </source>
</evidence>
<dbReference type="GO" id="GO:0052656">
    <property type="term" value="F:L-isoleucine-2-oxoglutarate transaminase activity"/>
    <property type="evidence" value="ECO:0007669"/>
    <property type="project" value="RHEA"/>
</dbReference>
<sequence>MAPSVHSSSSTLLTSDTDERYANVNWEELEFSLTPTDYMFVAKYKQGETFSEGNIVPYGDISISPCSAIFNYGQGLFEGLKAYRTEDKRIRLFRPDENALRMQNGAERLCMTAPSAEQFIKAVKQTVLANKKWVPPPGKGSLYIRPLLIGSGAMLGLASAPEYTFLIYATPVGEYHKVSSGLMNLKVNHHNYHRSHYGGTGGVKSCTNYSPVVKTFLEAKSLGFSDVLFLDAATGRNIEELTTSNIFIVKGDIVTTPPILGTILPGITRKSVSELARDIGYKVEERDISVDEMLEAEEVFCTGTATVVKAVETVTYKDKKVKYKTGEEALSTKLYTMLTDIQMGIVEDKKGWMVEIDGCDD</sequence>
<organism evidence="10 11">
    <name type="scientific">Arabis alpina</name>
    <name type="common">Alpine rock-cress</name>
    <dbReference type="NCBI Taxonomy" id="50452"/>
    <lineage>
        <taxon>Eukaryota</taxon>
        <taxon>Viridiplantae</taxon>
        <taxon>Streptophyta</taxon>
        <taxon>Embryophyta</taxon>
        <taxon>Tracheophyta</taxon>
        <taxon>Spermatophyta</taxon>
        <taxon>Magnoliopsida</taxon>
        <taxon>eudicotyledons</taxon>
        <taxon>Gunneridae</taxon>
        <taxon>Pentapetalae</taxon>
        <taxon>rosids</taxon>
        <taxon>malvids</taxon>
        <taxon>Brassicales</taxon>
        <taxon>Brassicaceae</taxon>
        <taxon>Arabideae</taxon>
        <taxon>Arabis</taxon>
    </lineage>
</organism>
<evidence type="ECO:0000256" key="4">
    <source>
        <dbReference type="ARBA" id="ARBA00022679"/>
    </source>
</evidence>
<accession>A0A087H1E8</accession>
<dbReference type="NCBIfam" id="TIGR01123">
    <property type="entry name" value="ilvE_II"/>
    <property type="match status" value="1"/>
</dbReference>
<dbReference type="Proteomes" id="UP000029120">
    <property type="component" value="Chromosome 4"/>
</dbReference>
<evidence type="ECO:0000256" key="9">
    <source>
        <dbReference type="RuleBase" id="RU004517"/>
    </source>
</evidence>
<keyword evidence="9" id="KW-0028">Amino-acid biosynthesis</keyword>
<reference evidence="11" key="1">
    <citation type="journal article" date="2015" name="Nat. Plants">
        <title>Genome expansion of Arabis alpina linked with retrotransposition and reduced symmetric DNA methylation.</title>
        <authorList>
            <person name="Willing E.M."/>
            <person name="Rawat V."/>
            <person name="Mandakova T."/>
            <person name="Maumus F."/>
            <person name="James G.V."/>
            <person name="Nordstroem K.J."/>
            <person name="Becker C."/>
            <person name="Warthmann N."/>
            <person name="Chica C."/>
            <person name="Szarzynska B."/>
            <person name="Zytnicki M."/>
            <person name="Albani M.C."/>
            <person name="Kiefer C."/>
            <person name="Bergonzi S."/>
            <person name="Castaings L."/>
            <person name="Mateos J.L."/>
            <person name="Berns M.C."/>
            <person name="Bujdoso N."/>
            <person name="Piofczyk T."/>
            <person name="de Lorenzo L."/>
            <person name="Barrero-Sicilia C."/>
            <person name="Mateos I."/>
            <person name="Piednoel M."/>
            <person name="Hagmann J."/>
            <person name="Chen-Min-Tao R."/>
            <person name="Iglesias-Fernandez R."/>
            <person name="Schuster S.C."/>
            <person name="Alonso-Blanco C."/>
            <person name="Roudier F."/>
            <person name="Carbonero P."/>
            <person name="Paz-Ares J."/>
            <person name="Davis S.J."/>
            <person name="Pecinka A."/>
            <person name="Quesneville H."/>
            <person name="Colot V."/>
            <person name="Lysak M.A."/>
            <person name="Weigel D."/>
            <person name="Coupland G."/>
            <person name="Schneeberger K."/>
        </authorList>
    </citation>
    <scope>NUCLEOTIDE SEQUENCE [LARGE SCALE GENOMIC DNA]</scope>
    <source>
        <strain evidence="11">cv. Pajares</strain>
    </source>
</reference>